<organism evidence="6 7">
    <name type="scientific">Thelonectria olida</name>
    <dbReference type="NCBI Taxonomy" id="1576542"/>
    <lineage>
        <taxon>Eukaryota</taxon>
        <taxon>Fungi</taxon>
        <taxon>Dikarya</taxon>
        <taxon>Ascomycota</taxon>
        <taxon>Pezizomycotina</taxon>
        <taxon>Sordariomycetes</taxon>
        <taxon>Hypocreomycetidae</taxon>
        <taxon>Hypocreales</taxon>
        <taxon>Nectriaceae</taxon>
        <taxon>Thelonectria</taxon>
    </lineage>
</organism>
<dbReference type="OrthoDB" id="10255128at2759"/>
<dbReference type="PROSITE" id="PS50002">
    <property type="entry name" value="SH3"/>
    <property type="match status" value="1"/>
</dbReference>
<evidence type="ECO:0000313" key="7">
    <source>
        <dbReference type="Proteomes" id="UP000777438"/>
    </source>
</evidence>
<dbReference type="Proteomes" id="UP000777438">
    <property type="component" value="Unassembled WGS sequence"/>
</dbReference>
<dbReference type="GO" id="GO:0043332">
    <property type="term" value="C:mating projection tip"/>
    <property type="evidence" value="ECO:0007669"/>
    <property type="project" value="TreeGrafter"/>
</dbReference>
<dbReference type="GO" id="GO:0030479">
    <property type="term" value="C:actin cortical patch"/>
    <property type="evidence" value="ECO:0007669"/>
    <property type="project" value="TreeGrafter"/>
</dbReference>
<accession>A0A9P8W5F5</accession>
<dbReference type="GO" id="GO:0006897">
    <property type="term" value="P:endocytosis"/>
    <property type="evidence" value="ECO:0007669"/>
    <property type="project" value="InterPro"/>
</dbReference>
<dbReference type="PROSITE" id="PS51021">
    <property type="entry name" value="BAR"/>
    <property type="match status" value="1"/>
</dbReference>
<dbReference type="SMART" id="SM00326">
    <property type="entry name" value="SH3"/>
    <property type="match status" value="1"/>
</dbReference>
<evidence type="ECO:0000256" key="3">
    <source>
        <dbReference type="SAM" id="MobiDB-lite"/>
    </source>
</evidence>
<dbReference type="InterPro" id="IPR027267">
    <property type="entry name" value="AH/BAR_dom_sf"/>
</dbReference>
<dbReference type="Gene3D" id="2.30.30.40">
    <property type="entry name" value="SH3 Domains"/>
    <property type="match status" value="1"/>
</dbReference>
<dbReference type="GO" id="GO:0051666">
    <property type="term" value="P:actin cortical patch localization"/>
    <property type="evidence" value="ECO:0007669"/>
    <property type="project" value="InterPro"/>
</dbReference>
<dbReference type="PANTHER" id="PTHR47174">
    <property type="entry name" value="BRIDGING INTEGRATOR 3"/>
    <property type="match status" value="1"/>
</dbReference>
<evidence type="ECO:0000259" key="4">
    <source>
        <dbReference type="PROSITE" id="PS50002"/>
    </source>
</evidence>
<dbReference type="InterPro" id="IPR036028">
    <property type="entry name" value="SH3-like_dom_sf"/>
</dbReference>
<dbReference type="GO" id="GO:0097320">
    <property type="term" value="P:plasma membrane tubulation"/>
    <property type="evidence" value="ECO:0007669"/>
    <property type="project" value="TreeGrafter"/>
</dbReference>
<dbReference type="InterPro" id="IPR001452">
    <property type="entry name" value="SH3_domain"/>
</dbReference>
<dbReference type="InterPro" id="IPR004148">
    <property type="entry name" value="BAR_dom"/>
</dbReference>
<evidence type="ECO:0000256" key="2">
    <source>
        <dbReference type="PROSITE-ProRule" id="PRU00192"/>
    </source>
</evidence>
<dbReference type="EMBL" id="JAGPYM010000013">
    <property type="protein sequence ID" value="KAH6887900.1"/>
    <property type="molecule type" value="Genomic_DNA"/>
</dbReference>
<protein>
    <submittedName>
        <fullName evidence="6">SH3 domain-containing protein</fullName>
    </submittedName>
</protein>
<feature type="domain" description="BAR" evidence="5">
    <location>
        <begin position="18"/>
        <end position="258"/>
    </location>
</feature>
<dbReference type="SUPFAM" id="SSF103657">
    <property type="entry name" value="BAR/IMD domain-like"/>
    <property type="match status" value="1"/>
</dbReference>
<dbReference type="GO" id="GO:1990528">
    <property type="term" value="C:Rvs161p-Rvs167p complex"/>
    <property type="evidence" value="ECO:0007669"/>
    <property type="project" value="TreeGrafter"/>
</dbReference>
<evidence type="ECO:0000256" key="1">
    <source>
        <dbReference type="ARBA" id="ARBA00022443"/>
    </source>
</evidence>
<keyword evidence="7" id="KW-1185">Reference proteome</keyword>
<sequence>MLSSLRSKSSASVQTVSNKLKFKKRAAADDHNVSLMVREYENIHVVLQKVIDDAKRLQVAWHDMAFTQLGISEAFKDLYSHIAAEVDETEEPRIIPTITPSPQMQRTSHFQYACSGLQQEIREEITAIETLLLRPANDTQVYLQPVRKDIKKRDKARVDYENALSKTTKMQRKPGKTPKEESMLEKAQFDTQVMLEAFEEADGHLRETLLPLVQAASNIIPYLLASVVLIQNRLLGLCYTIMHEFCLDNNFPSPAPSMDAVMGDWDQSFRPVVTKVESFAIVRKHPTTVTRRAATDRPAMRRVASFHRPLGRISSAPAPDDIPPVPTPEPREPSPKIRSTATTPGNSGIPTDFTTATVLRAQRSMPSLKVRSQSSSYFNQAAIAKKKPPPPPVPKIKRPAEFVEAQFDFEGEGAGDLSFRAGDKIRIIKKTNTDQDWWQGELGGCQGSFPANYCRPIASN</sequence>
<dbReference type="AlphaFoldDB" id="A0A9P8W5F5"/>
<evidence type="ECO:0000259" key="5">
    <source>
        <dbReference type="PROSITE" id="PS51021"/>
    </source>
</evidence>
<dbReference type="Pfam" id="PF03114">
    <property type="entry name" value="BAR"/>
    <property type="match status" value="1"/>
</dbReference>
<keyword evidence="1 2" id="KW-0728">SH3 domain</keyword>
<reference evidence="6 7" key="1">
    <citation type="journal article" date="2021" name="Nat. Commun.">
        <title>Genetic determinants of endophytism in the Arabidopsis root mycobiome.</title>
        <authorList>
            <person name="Mesny F."/>
            <person name="Miyauchi S."/>
            <person name="Thiergart T."/>
            <person name="Pickel B."/>
            <person name="Atanasova L."/>
            <person name="Karlsson M."/>
            <person name="Huettel B."/>
            <person name="Barry K.W."/>
            <person name="Haridas S."/>
            <person name="Chen C."/>
            <person name="Bauer D."/>
            <person name="Andreopoulos W."/>
            <person name="Pangilinan J."/>
            <person name="LaButti K."/>
            <person name="Riley R."/>
            <person name="Lipzen A."/>
            <person name="Clum A."/>
            <person name="Drula E."/>
            <person name="Henrissat B."/>
            <person name="Kohler A."/>
            <person name="Grigoriev I.V."/>
            <person name="Martin F.M."/>
            <person name="Hacquard S."/>
        </authorList>
    </citation>
    <scope>NUCLEOTIDE SEQUENCE [LARGE SCALE GENOMIC DNA]</scope>
    <source>
        <strain evidence="6 7">MPI-CAGE-CH-0241</strain>
    </source>
</reference>
<dbReference type="GO" id="GO:0008289">
    <property type="term" value="F:lipid binding"/>
    <property type="evidence" value="ECO:0007669"/>
    <property type="project" value="TreeGrafter"/>
</dbReference>
<dbReference type="GO" id="GO:0031097">
    <property type="term" value="C:medial cortex"/>
    <property type="evidence" value="ECO:0007669"/>
    <property type="project" value="TreeGrafter"/>
</dbReference>
<proteinExistence type="predicted"/>
<comment type="caution">
    <text evidence="6">The sequence shown here is derived from an EMBL/GenBank/DDBJ whole genome shotgun (WGS) entry which is preliminary data.</text>
</comment>
<name>A0A9P8W5F5_9HYPO</name>
<gene>
    <name evidence="6" type="ORF">B0T10DRAFT_514655</name>
</gene>
<feature type="domain" description="SH3" evidence="4">
    <location>
        <begin position="398"/>
        <end position="459"/>
    </location>
</feature>
<feature type="region of interest" description="Disordered" evidence="3">
    <location>
        <begin position="308"/>
        <end position="351"/>
    </location>
</feature>
<dbReference type="Gene3D" id="1.20.1270.60">
    <property type="entry name" value="Arfaptin homology (AH) domain/BAR domain"/>
    <property type="match status" value="1"/>
</dbReference>
<evidence type="ECO:0000313" key="6">
    <source>
        <dbReference type="EMBL" id="KAH6887900.1"/>
    </source>
</evidence>
<dbReference type="Pfam" id="PF00018">
    <property type="entry name" value="SH3_1"/>
    <property type="match status" value="1"/>
</dbReference>
<dbReference type="InterPro" id="IPR046982">
    <property type="entry name" value="BIN3/RVS161-like"/>
</dbReference>
<dbReference type="FunFam" id="2.30.30.40:FF:000100">
    <property type="entry name" value="SH3 domain-containing YSC84-like protein 1"/>
    <property type="match status" value="1"/>
</dbReference>
<dbReference type="SUPFAM" id="SSF50044">
    <property type="entry name" value="SH3-domain"/>
    <property type="match status" value="1"/>
</dbReference>
<feature type="compositionally biased region" description="Polar residues" evidence="3">
    <location>
        <begin position="337"/>
        <end position="351"/>
    </location>
</feature>
<dbReference type="PRINTS" id="PR00452">
    <property type="entry name" value="SH3DOMAIN"/>
</dbReference>
<dbReference type="PANTHER" id="PTHR47174:SF2">
    <property type="entry name" value="SH3 DOMAIN SIGNALLING PROTEIN (AFU_ORTHOLOGUE AFUA_5G07670)"/>
    <property type="match status" value="1"/>
</dbReference>